<dbReference type="PANTHER" id="PTHR22981">
    <property type="entry name" value="3-HYDROXYISOBUTYRATE DEHYDROGENASE-RELATED"/>
    <property type="match status" value="1"/>
</dbReference>
<dbReference type="GO" id="GO:0050661">
    <property type="term" value="F:NADP binding"/>
    <property type="evidence" value="ECO:0007669"/>
    <property type="project" value="InterPro"/>
</dbReference>
<reference evidence="5 6" key="1">
    <citation type="submission" date="2019-07" db="EMBL/GenBank/DDBJ databases">
        <title>Diversity of Bacteria from Kongsfjorden, Arctic.</title>
        <authorList>
            <person name="Yu Y."/>
        </authorList>
    </citation>
    <scope>NUCLEOTIDE SEQUENCE [LARGE SCALE GENOMIC DNA]</scope>
    <source>
        <strain evidence="5 6">SM1923</strain>
    </source>
</reference>
<dbReference type="GO" id="GO:0016616">
    <property type="term" value="F:oxidoreductase activity, acting on the CH-OH group of donors, NAD or NADP as acceptor"/>
    <property type="evidence" value="ECO:0007669"/>
    <property type="project" value="TreeGrafter"/>
</dbReference>
<dbReference type="OrthoDB" id="9786703at2"/>
<sequence>MKISVIGSGSLGTHVTEALQRESFDVVAQDTAHTLPNCDVYLLALSTSQQIQKVLSGHEGLLRLAPMGSVIIDMSTGDVNISRELAVQTRLAGHYWLEAPVSHNPADNAAGNLTLLVGSDAATLERMAPVLEAICTRYQHVGDAGCGHAVVLANDYLHAAHLITTAEAVAMTYRAGVAPEACIQGINVGAGRSVVSEINFPRWVLPGRYDSEFTTGTMRRDLRLARSFVTTQNLPEGLMKAVFERWQPPEQCPADDDDLNRICDRWLRDVPTPPSSTSR</sequence>
<proteinExistence type="predicted"/>
<dbReference type="EMBL" id="VNFH01000014">
    <property type="protein sequence ID" value="TVU67516.1"/>
    <property type="molecule type" value="Genomic_DNA"/>
</dbReference>
<dbReference type="InterPro" id="IPR008927">
    <property type="entry name" value="6-PGluconate_DH-like_C_sf"/>
</dbReference>
<evidence type="ECO:0000259" key="3">
    <source>
        <dbReference type="Pfam" id="PF03446"/>
    </source>
</evidence>
<accession>A0A558HEF5</accession>
<dbReference type="Pfam" id="PF03446">
    <property type="entry name" value="NAD_binding_2"/>
    <property type="match status" value="1"/>
</dbReference>
<dbReference type="Proteomes" id="UP000319941">
    <property type="component" value="Unassembled WGS sequence"/>
</dbReference>
<dbReference type="GO" id="GO:0051287">
    <property type="term" value="F:NAD binding"/>
    <property type="evidence" value="ECO:0007669"/>
    <property type="project" value="InterPro"/>
</dbReference>
<keyword evidence="2" id="KW-0520">NAD</keyword>
<dbReference type="PIRSF" id="PIRSF000103">
    <property type="entry name" value="HIBADH"/>
    <property type="match status" value="1"/>
</dbReference>
<organism evidence="5 6">
    <name type="scientific">Cobetia crustatorum</name>
    <dbReference type="NCBI Taxonomy" id="553385"/>
    <lineage>
        <taxon>Bacteria</taxon>
        <taxon>Pseudomonadati</taxon>
        <taxon>Pseudomonadota</taxon>
        <taxon>Gammaproteobacteria</taxon>
        <taxon>Oceanospirillales</taxon>
        <taxon>Halomonadaceae</taxon>
        <taxon>Cobetia</taxon>
    </lineage>
</organism>
<evidence type="ECO:0000313" key="6">
    <source>
        <dbReference type="Proteomes" id="UP000319941"/>
    </source>
</evidence>
<feature type="domain" description="3-hydroxyisobutyrate dehydrogenase-like NAD-binding" evidence="4">
    <location>
        <begin position="145"/>
        <end position="258"/>
    </location>
</feature>
<keyword evidence="6" id="KW-1185">Reference proteome</keyword>
<dbReference type="Gene3D" id="3.40.50.720">
    <property type="entry name" value="NAD(P)-binding Rossmann-like Domain"/>
    <property type="match status" value="1"/>
</dbReference>
<keyword evidence="1" id="KW-0560">Oxidoreductase</keyword>
<evidence type="ECO:0000256" key="2">
    <source>
        <dbReference type="ARBA" id="ARBA00023027"/>
    </source>
</evidence>
<dbReference type="InterPro" id="IPR015815">
    <property type="entry name" value="HIBADH-related"/>
</dbReference>
<dbReference type="InterPro" id="IPR006115">
    <property type="entry name" value="6PGDH_NADP-bd"/>
</dbReference>
<evidence type="ECO:0000259" key="4">
    <source>
        <dbReference type="Pfam" id="PF14833"/>
    </source>
</evidence>
<dbReference type="SUPFAM" id="SSF48179">
    <property type="entry name" value="6-phosphogluconate dehydrogenase C-terminal domain-like"/>
    <property type="match status" value="1"/>
</dbReference>
<evidence type="ECO:0000256" key="1">
    <source>
        <dbReference type="ARBA" id="ARBA00023002"/>
    </source>
</evidence>
<feature type="domain" description="6-phosphogluconate dehydrogenase NADP-binding" evidence="3">
    <location>
        <begin position="28"/>
        <end position="142"/>
    </location>
</feature>
<protein>
    <submittedName>
        <fullName evidence="5">NAD(P)-dependent oxidoreductase</fullName>
    </submittedName>
</protein>
<dbReference type="SUPFAM" id="SSF51735">
    <property type="entry name" value="NAD(P)-binding Rossmann-fold domains"/>
    <property type="match status" value="1"/>
</dbReference>
<dbReference type="STRING" id="553385.GCA_000591415_01911"/>
<dbReference type="Gene3D" id="1.10.1040.10">
    <property type="entry name" value="N-(1-d-carboxylethyl)-l-norvaline Dehydrogenase, domain 2"/>
    <property type="match status" value="1"/>
</dbReference>
<gene>
    <name evidence="5" type="ORF">FQP86_16755</name>
</gene>
<dbReference type="PANTHER" id="PTHR22981:SF7">
    <property type="entry name" value="3-HYDROXYISOBUTYRATE DEHYDROGENASE, MITOCHONDRIAL"/>
    <property type="match status" value="1"/>
</dbReference>
<dbReference type="Pfam" id="PF14833">
    <property type="entry name" value="NAD_binding_11"/>
    <property type="match status" value="1"/>
</dbReference>
<dbReference type="InterPro" id="IPR036291">
    <property type="entry name" value="NAD(P)-bd_dom_sf"/>
</dbReference>
<dbReference type="RefSeq" id="WP_144728068.1">
    <property type="nucleotide sequence ID" value="NZ_CAWOWR010000044.1"/>
</dbReference>
<dbReference type="InterPro" id="IPR013328">
    <property type="entry name" value="6PGD_dom2"/>
</dbReference>
<evidence type="ECO:0000313" key="5">
    <source>
        <dbReference type="EMBL" id="TVU67516.1"/>
    </source>
</evidence>
<dbReference type="AlphaFoldDB" id="A0A558HEF5"/>
<comment type="caution">
    <text evidence="5">The sequence shown here is derived from an EMBL/GenBank/DDBJ whole genome shotgun (WGS) entry which is preliminary data.</text>
</comment>
<dbReference type="InterPro" id="IPR029154">
    <property type="entry name" value="HIBADH-like_NADP-bd"/>
</dbReference>
<name>A0A558HEF5_9GAMM</name>